<feature type="compositionally biased region" description="Basic and acidic residues" evidence="1">
    <location>
        <begin position="106"/>
        <end position="117"/>
    </location>
</feature>
<feature type="region of interest" description="Disordered" evidence="1">
    <location>
        <begin position="73"/>
        <end position="125"/>
    </location>
</feature>
<dbReference type="PANTHER" id="PTHR40866">
    <property type="entry name" value="BED-TYPE DOMAIN-CONTAINING PROTEIN"/>
    <property type="match status" value="1"/>
</dbReference>
<dbReference type="Proteomes" id="UP000429607">
    <property type="component" value="Unassembled WGS sequence"/>
</dbReference>
<dbReference type="Proteomes" id="UP000435112">
    <property type="component" value="Unassembled WGS sequence"/>
</dbReference>
<dbReference type="PANTHER" id="PTHR40866:SF1">
    <property type="entry name" value="BED-TYPE DOMAIN-CONTAINING PROTEIN"/>
    <property type="match status" value="1"/>
</dbReference>
<dbReference type="AlphaFoldDB" id="A0A6A3NKU1"/>
<gene>
    <name evidence="3" type="ORF">PR001_g5491</name>
    <name evidence="2" type="ORF">PR002_g5817</name>
    <name evidence="4" type="ORF">PR003_g6041</name>
</gene>
<name>A0A6A3NKU1_9STRA</name>
<dbReference type="EMBL" id="QXFV01000245">
    <property type="protein sequence ID" value="KAE9044150.1"/>
    <property type="molecule type" value="Genomic_DNA"/>
</dbReference>
<evidence type="ECO:0000313" key="4">
    <source>
        <dbReference type="EMBL" id="KAE9349151.1"/>
    </source>
</evidence>
<evidence type="ECO:0000256" key="1">
    <source>
        <dbReference type="SAM" id="MobiDB-lite"/>
    </source>
</evidence>
<proteinExistence type="predicted"/>
<keyword evidence="6" id="KW-1185">Reference proteome</keyword>
<evidence type="ECO:0000313" key="2">
    <source>
        <dbReference type="EMBL" id="KAE9038826.1"/>
    </source>
</evidence>
<evidence type="ECO:0000313" key="7">
    <source>
        <dbReference type="Proteomes" id="UP000435112"/>
    </source>
</evidence>
<evidence type="ECO:0000313" key="6">
    <source>
        <dbReference type="Proteomes" id="UP000434957"/>
    </source>
</evidence>
<dbReference type="EMBL" id="QXFT01000261">
    <property type="protein sequence ID" value="KAE9349151.1"/>
    <property type="molecule type" value="Genomic_DNA"/>
</dbReference>
<dbReference type="OrthoDB" id="121840at2759"/>
<dbReference type="Proteomes" id="UP000434957">
    <property type="component" value="Unassembled WGS sequence"/>
</dbReference>
<reference evidence="5 7" key="1">
    <citation type="submission" date="2018-09" db="EMBL/GenBank/DDBJ databases">
        <title>Genomic investigation of the strawberry pathogen Phytophthora fragariae indicates pathogenicity is determined by transcriptional variation in three key races.</title>
        <authorList>
            <person name="Adams T.M."/>
            <person name="Armitage A.D."/>
            <person name="Sobczyk M.K."/>
            <person name="Bates H.J."/>
            <person name="Dunwell J.M."/>
            <person name="Nellist C.F."/>
            <person name="Harrison R.J."/>
        </authorList>
    </citation>
    <scope>NUCLEOTIDE SEQUENCE [LARGE SCALE GENOMIC DNA]</scope>
    <source>
        <strain evidence="3 5">SCRP249</strain>
        <strain evidence="2 7">SCRP324</strain>
        <strain evidence="4 6">SCRP333</strain>
    </source>
</reference>
<accession>A0A6A3NKU1</accession>
<evidence type="ECO:0000313" key="5">
    <source>
        <dbReference type="Proteomes" id="UP000429607"/>
    </source>
</evidence>
<comment type="caution">
    <text evidence="3">The sequence shown here is derived from an EMBL/GenBank/DDBJ whole genome shotgun (WGS) entry which is preliminary data.</text>
</comment>
<organism evidence="3 5">
    <name type="scientific">Phytophthora rubi</name>
    <dbReference type="NCBI Taxonomy" id="129364"/>
    <lineage>
        <taxon>Eukaryota</taxon>
        <taxon>Sar</taxon>
        <taxon>Stramenopiles</taxon>
        <taxon>Oomycota</taxon>
        <taxon>Peronosporomycetes</taxon>
        <taxon>Peronosporales</taxon>
        <taxon>Peronosporaceae</taxon>
        <taxon>Phytophthora</taxon>
    </lineage>
</organism>
<evidence type="ECO:0008006" key="8">
    <source>
        <dbReference type="Google" id="ProtNLM"/>
    </source>
</evidence>
<dbReference type="EMBL" id="QXFU01000253">
    <property type="protein sequence ID" value="KAE9038826.1"/>
    <property type="molecule type" value="Genomic_DNA"/>
</dbReference>
<feature type="compositionally biased region" description="Low complexity" evidence="1">
    <location>
        <begin position="88"/>
        <end position="98"/>
    </location>
</feature>
<protein>
    <recommendedName>
        <fullName evidence="8">HAT C-terminal dimerisation domain-containing protein</fullName>
    </recommendedName>
</protein>
<sequence length="170" mass="18996">MTEFDVITTKLQRQDMTVATLRDNFDFVLDDYDNMVKCLASDADIIEFQEFERGLAKLQAGVESTLSRSERKALNRLHVSSQAPPPATSKRAATSSRSTARKMKPKQAEDALGEKISKKARMRSAPASKFVDVSWVPPTSVATERFFSTVKSTVGNLRKSMSQDMLEEVK</sequence>
<evidence type="ECO:0000313" key="3">
    <source>
        <dbReference type="EMBL" id="KAE9044150.1"/>
    </source>
</evidence>